<comment type="caution">
    <text evidence="2">The sequence shown here is derived from an EMBL/GenBank/DDBJ whole genome shotgun (WGS) entry which is preliminary data.</text>
</comment>
<feature type="transmembrane region" description="Helical" evidence="1">
    <location>
        <begin position="6"/>
        <end position="37"/>
    </location>
</feature>
<feature type="transmembrane region" description="Helical" evidence="1">
    <location>
        <begin position="353"/>
        <end position="379"/>
    </location>
</feature>
<feature type="transmembrane region" description="Helical" evidence="1">
    <location>
        <begin position="320"/>
        <end position="341"/>
    </location>
</feature>
<feature type="transmembrane region" description="Helical" evidence="1">
    <location>
        <begin position="49"/>
        <end position="68"/>
    </location>
</feature>
<feature type="transmembrane region" description="Helical" evidence="1">
    <location>
        <begin position="279"/>
        <end position="300"/>
    </location>
</feature>
<feature type="transmembrane region" description="Helical" evidence="1">
    <location>
        <begin position="199"/>
        <end position="226"/>
    </location>
</feature>
<dbReference type="AlphaFoldDB" id="A0A2S5AA51"/>
<evidence type="ECO:0000313" key="3">
    <source>
        <dbReference type="Proteomes" id="UP000236893"/>
    </source>
</evidence>
<keyword evidence="1" id="KW-1133">Transmembrane helix</keyword>
<keyword evidence="1" id="KW-0812">Transmembrane</keyword>
<organism evidence="2 3">
    <name type="scientific">Solitalea longa</name>
    <dbReference type="NCBI Taxonomy" id="2079460"/>
    <lineage>
        <taxon>Bacteria</taxon>
        <taxon>Pseudomonadati</taxon>
        <taxon>Bacteroidota</taxon>
        <taxon>Sphingobacteriia</taxon>
        <taxon>Sphingobacteriales</taxon>
        <taxon>Sphingobacteriaceae</taxon>
        <taxon>Solitalea</taxon>
    </lineage>
</organism>
<accession>A0A2S5AA51</accession>
<feature type="transmembrane region" description="Helical" evidence="1">
    <location>
        <begin position="80"/>
        <end position="100"/>
    </location>
</feature>
<reference evidence="2 3" key="1">
    <citation type="submission" date="2018-01" db="EMBL/GenBank/DDBJ databases">
        <authorList>
            <person name="Gaut B.S."/>
            <person name="Morton B.R."/>
            <person name="Clegg M.T."/>
            <person name="Duvall M.R."/>
        </authorList>
    </citation>
    <scope>NUCLEOTIDE SEQUENCE [LARGE SCALE GENOMIC DNA]</scope>
    <source>
        <strain evidence="2 3">HR-AV</strain>
    </source>
</reference>
<feature type="transmembrane region" description="Helical" evidence="1">
    <location>
        <begin position="107"/>
        <end position="127"/>
    </location>
</feature>
<keyword evidence="1" id="KW-0472">Membrane</keyword>
<dbReference type="Proteomes" id="UP000236893">
    <property type="component" value="Unassembled WGS sequence"/>
</dbReference>
<protein>
    <submittedName>
        <fullName evidence="2">Uncharacterized protein</fullName>
    </submittedName>
</protein>
<name>A0A2S5AA51_9SPHI</name>
<keyword evidence="3" id="KW-1185">Reference proteome</keyword>
<feature type="transmembrane region" description="Helical" evidence="1">
    <location>
        <begin position="238"/>
        <end position="258"/>
    </location>
</feature>
<feature type="transmembrane region" description="Helical" evidence="1">
    <location>
        <begin position="174"/>
        <end position="192"/>
    </location>
</feature>
<gene>
    <name evidence="2" type="ORF">C3K47_01795</name>
</gene>
<proteinExistence type="predicted"/>
<dbReference type="EMBL" id="PQVF01000001">
    <property type="protein sequence ID" value="POY39252.1"/>
    <property type="molecule type" value="Genomic_DNA"/>
</dbReference>
<evidence type="ECO:0000256" key="1">
    <source>
        <dbReference type="SAM" id="Phobius"/>
    </source>
</evidence>
<evidence type="ECO:0000313" key="2">
    <source>
        <dbReference type="EMBL" id="POY39252.1"/>
    </source>
</evidence>
<dbReference type="RefSeq" id="WP_103787354.1">
    <property type="nucleotide sequence ID" value="NZ_PQVF01000001.1"/>
</dbReference>
<sequence>MERILYFLLVLVSVFYQFTIVSYLSPLLFFSILLLFLSFFRKEKGFVKISLLLIIINLVPLLGTVFSALRGQDNFVETSILTTVHRTAYILPLAIGFYNLKVSNKFIVYTFFFVLALLSLVSIVQVIQHYLGLNVFYIPPNHPSFYESMGTIILDENDKKSFRTSAFFAEPGDLAIYGSICTILILASYSINSFKKEVLLAWIFLFIILLTSKGLNAIFASFISIIYLFRRKIFNPKYLVYLIPAGLFALGVLYFLLLDRMDKLLSGEDSSYLVRIGSILNALNYVLSDFNLILFGSGLGTNAKVNFIGDVSIKSDYIRLLFDGGVVTVAAYILINCLIFFKRNGSETLRVFVVYFMSLGLFHDTQALYYLPLFLLIAWKLGLNEKKAIVHNG</sequence>